<accession>B9LVN6</accession>
<evidence type="ECO:0000313" key="2">
    <source>
        <dbReference type="Proteomes" id="UP000000740"/>
    </source>
</evidence>
<dbReference type="HOGENOM" id="CLU_3322845_0_0_2"/>
<dbReference type="Proteomes" id="UP000000740">
    <property type="component" value="Chromosome 2"/>
</dbReference>
<name>B9LVN6_HALLT</name>
<evidence type="ECO:0000313" key="1">
    <source>
        <dbReference type="EMBL" id="ACM58749.1"/>
    </source>
</evidence>
<protein>
    <submittedName>
        <fullName evidence="1">Uncharacterized protein</fullName>
    </submittedName>
</protein>
<gene>
    <name evidence="1" type="ordered locus">Hlac_3216</name>
</gene>
<dbReference type="AlphaFoldDB" id="B9LVN6"/>
<sequence>MEYTKTSTDADDELSRAEEFADRFIDEHSDLFDKLANE</sequence>
<dbReference type="EMBL" id="CP001366">
    <property type="protein sequence ID" value="ACM58749.1"/>
    <property type="molecule type" value="Genomic_DNA"/>
</dbReference>
<reference evidence="1 2" key="1">
    <citation type="journal article" date="2016" name="Stand. Genomic Sci.">
        <title>Complete genome sequence of the Antarctic Halorubrum lacusprofundi type strain ACAM 34.</title>
        <authorList>
            <person name="Anderson I.J."/>
            <person name="DasSarma P."/>
            <person name="Lucas S."/>
            <person name="Copeland A."/>
            <person name="Lapidus A."/>
            <person name="Del Rio T.G."/>
            <person name="Tice H."/>
            <person name="Dalin E."/>
            <person name="Bruce D.C."/>
            <person name="Goodwin L."/>
            <person name="Pitluck S."/>
            <person name="Sims D."/>
            <person name="Brettin T.S."/>
            <person name="Detter J.C."/>
            <person name="Han C.S."/>
            <person name="Larimer F."/>
            <person name="Hauser L."/>
            <person name="Land M."/>
            <person name="Ivanova N."/>
            <person name="Richardson P."/>
            <person name="Cavicchioli R."/>
            <person name="DasSarma S."/>
            <person name="Woese C.R."/>
            <person name="Kyrpides N.C."/>
        </authorList>
    </citation>
    <scope>NUCLEOTIDE SEQUENCE [LARGE SCALE GENOMIC DNA]</scope>
    <source>
        <strain evidence="2">ATCC 49239 / DSM 5036 / JCM 8891 / ACAM 34</strain>
    </source>
</reference>
<proteinExistence type="predicted"/>
<dbReference type="KEGG" id="hla:Hlac_3216"/>
<keyword evidence="2" id="KW-1185">Reference proteome</keyword>
<organism evidence="1 2">
    <name type="scientific">Halorubrum lacusprofundi (strain ATCC 49239 / DSM 5036 / JCM 8891 / ACAM 34)</name>
    <dbReference type="NCBI Taxonomy" id="416348"/>
    <lineage>
        <taxon>Archaea</taxon>
        <taxon>Methanobacteriati</taxon>
        <taxon>Methanobacteriota</taxon>
        <taxon>Stenosarchaea group</taxon>
        <taxon>Halobacteria</taxon>
        <taxon>Halobacteriales</taxon>
        <taxon>Haloferacaceae</taxon>
        <taxon>Halorubrum</taxon>
    </lineage>
</organism>